<reference evidence="3" key="1">
    <citation type="journal article" date="2023" name="Int. J. Syst. Evol. Microbiol.">
        <title>Streptomyces meridianus sp. nov. isolated from brackish water of the Tagus estuary in Alcochete, Portugal.</title>
        <authorList>
            <person name="Santos J.D.N."/>
            <person name="Klimek D."/>
            <person name="Calusinska M."/>
            <person name="Lobo Da Cunha A."/>
            <person name="Catita J."/>
            <person name="Goncalves H."/>
            <person name="Gonzalez I."/>
            <person name="Reyes F."/>
            <person name="Lage O.M."/>
        </authorList>
    </citation>
    <scope>NUCLEOTIDE SEQUENCE</scope>
    <source>
        <strain evidence="3">MTZ3.1</strain>
    </source>
</reference>
<evidence type="ECO:0000259" key="2">
    <source>
        <dbReference type="Pfam" id="PF06094"/>
    </source>
</evidence>
<organism evidence="3 4">
    <name type="scientific">Streptomyces meridianus</name>
    <dbReference type="NCBI Taxonomy" id="2938945"/>
    <lineage>
        <taxon>Bacteria</taxon>
        <taxon>Bacillati</taxon>
        <taxon>Actinomycetota</taxon>
        <taxon>Actinomycetes</taxon>
        <taxon>Kitasatosporales</taxon>
        <taxon>Streptomycetaceae</taxon>
        <taxon>Streptomyces</taxon>
    </lineage>
</organism>
<evidence type="ECO:0000313" key="3">
    <source>
        <dbReference type="EMBL" id="MCM2579403.1"/>
    </source>
</evidence>
<gene>
    <name evidence="3" type="ORF">M1E25_18970</name>
</gene>
<proteinExistence type="predicted"/>
<evidence type="ECO:0000313" key="4">
    <source>
        <dbReference type="Proteomes" id="UP001167160"/>
    </source>
</evidence>
<feature type="domain" description="Gamma-glutamylcyclotransferase AIG2-like" evidence="2">
    <location>
        <begin position="9"/>
        <end position="136"/>
    </location>
</feature>
<dbReference type="CDD" id="cd06661">
    <property type="entry name" value="GGCT_like"/>
    <property type="match status" value="1"/>
</dbReference>
<comment type="caution">
    <text evidence="3">The sequence shown here is derived from an EMBL/GenBank/DDBJ whole genome shotgun (WGS) entry which is preliminary data.</text>
</comment>
<protein>
    <submittedName>
        <fullName evidence="3">Gamma-glutamylcyclotransferase</fullName>
    </submittedName>
</protein>
<dbReference type="Gene3D" id="3.10.490.10">
    <property type="entry name" value="Gamma-glutamyl cyclotransferase-like"/>
    <property type="match status" value="1"/>
</dbReference>
<keyword evidence="4" id="KW-1185">Reference proteome</keyword>
<dbReference type="EMBL" id="JAMQGM010000040">
    <property type="protein sequence ID" value="MCM2579403.1"/>
    <property type="molecule type" value="Genomic_DNA"/>
</dbReference>
<dbReference type="Proteomes" id="UP001167160">
    <property type="component" value="Unassembled WGS sequence"/>
</dbReference>
<feature type="region of interest" description="Disordered" evidence="1">
    <location>
        <begin position="131"/>
        <end position="151"/>
    </location>
</feature>
<dbReference type="InterPro" id="IPR013024">
    <property type="entry name" value="GGCT-like"/>
</dbReference>
<dbReference type="InterPro" id="IPR036568">
    <property type="entry name" value="GGCT-like_sf"/>
</dbReference>
<sequence>MRDPEHPPVFVYGTLRPGQGNHARHVRGRTLSEEPAVLPGAILYEGPGYPFALPEPGCEVRGEVLQPEPAQYAPLLTALDELEGYRPGARDNLYERELRTVRLSDGSTTDAWVYFAAAPMACRLRTSGTPLPGGRWPAAASGQAARKEESR</sequence>
<dbReference type="SUPFAM" id="SSF110857">
    <property type="entry name" value="Gamma-glutamyl cyclotransferase-like"/>
    <property type="match status" value="1"/>
</dbReference>
<evidence type="ECO:0000256" key="1">
    <source>
        <dbReference type="SAM" id="MobiDB-lite"/>
    </source>
</evidence>
<accession>A0ABT0XA49</accession>
<dbReference type="Pfam" id="PF06094">
    <property type="entry name" value="GGACT"/>
    <property type="match status" value="1"/>
</dbReference>
<dbReference type="InterPro" id="IPR009288">
    <property type="entry name" value="AIG2-like_dom"/>
</dbReference>
<name>A0ABT0XA49_9ACTN</name>
<dbReference type="RefSeq" id="WP_251417190.1">
    <property type="nucleotide sequence ID" value="NZ_JAMQGM010000040.1"/>
</dbReference>